<dbReference type="Proteomes" id="UP000448038">
    <property type="component" value="Unassembled WGS sequence"/>
</dbReference>
<dbReference type="AlphaFoldDB" id="A0A844P7F6"/>
<organism evidence="2 3">
    <name type="scientific">Aliivibrio fischeri</name>
    <name type="common">Vibrio fischeri</name>
    <dbReference type="NCBI Taxonomy" id="668"/>
    <lineage>
        <taxon>Bacteria</taxon>
        <taxon>Pseudomonadati</taxon>
        <taxon>Pseudomonadota</taxon>
        <taxon>Gammaproteobacteria</taxon>
        <taxon>Vibrionales</taxon>
        <taxon>Vibrionaceae</taxon>
        <taxon>Aliivibrio</taxon>
    </lineage>
</organism>
<sequence length="126" mass="14642">MNYLKQFLTGFLLTLIFHQGIIVIGYFFGIFPNFPYSIIPTEPFLIPSIISISLFGGVIIWYLVKRFKGSILWILSGLLLIMFFTIIIAPLKEIYINTARFFNIFILNGDWGIGNTLFVKLFRRSY</sequence>
<evidence type="ECO:0000313" key="3">
    <source>
        <dbReference type="Proteomes" id="UP000448038"/>
    </source>
</evidence>
<evidence type="ECO:0000313" key="2">
    <source>
        <dbReference type="EMBL" id="MUK51188.1"/>
    </source>
</evidence>
<keyword evidence="1" id="KW-0812">Transmembrane</keyword>
<evidence type="ECO:0000256" key="1">
    <source>
        <dbReference type="SAM" id="Phobius"/>
    </source>
</evidence>
<keyword evidence="1" id="KW-1133">Transmembrane helix</keyword>
<gene>
    <name evidence="2" type="ORF">GNP88_18840</name>
</gene>
<accession>A0A844P7F6</accession>
<dbReference type="RefSeq" id="WP_155656637.1">
    <property type="nucleotide sequence ID" value="NZ_WOBN01000039.1"/>
</dbReference>
<feature type="transmembrane region" description="Helical" evidence="1">
    <location>
        <begin position="101"/>
        <end position="122"/>
    </location>
</feature>
<feature type="transmembrane region" description="Helical" evidence="1">
    <location>
        <begin position="44"/>
        <end position="64"/>
    </location>
</feature>
<dbReference type="EMBL" id="WOBN01000039">
    <property type="protein sequence ID" value="MUK51188.1"/>
    <property type="molecule type" value="Genomic_DNA"/>
</dbReference>
<keyword evidence="1" id="KW-0472">Membrane</keyword>
<reference evidence="2 3" key="1">
    <citation type="submission" date="2019-11" db="EMBL/GenBank/DDBJ databases">
        <title>Using colonization assays and comparative genomics to discover symbiosis behaviors and factors in Vibrio fischeri.</title>
        <authorList>
            <person name="Bongrand C."/>
            <person name="Moriano-Gutierrez S."/>
            <person name="Arevalo P."/>
            <person name="Mcfall-Ngai M."/>
            <person name="Visick K."/>
            <person name="Polz M.F."/>
            <person name="Ruby E.G."/>
        </authorList>
    </citation>
    <scope>NUCLEOTIDE SEQUENCE [LARGE SCALE GENOMIC DNA]</scope>
    <source>
        <strain evidence="3">emors.4.1</strain>
    </source>
</reference>
<comment type="caution">
    <text evidence="2">The sequence shown here is derived from an EMBL/GenBank/DDBJ whole genome shotgun (WGS) entry which is preliminary data.</text>
</comment>
<feature type="transmembrane region" description="Helical" evidence="1">
    <location>
        <begin position="7"/>
        <end position="32"/>
    </location>
</feature>
<name>A0A844P7F6_ALIFS</name>
<protein>
    <submittedName>
        <fullName evidence="2">Uncharacterized protein</fullName>
    </submittedName>
</protein>
<feature type="transmembrane region" description="Helical" evidence="1">
    <location>
        <begin position="71"/>
        <end position="89"/>
    </location>
</feature>
<proteinExistence type="predicted"/>